<dbReference type="EMBL" id="QTPM01000034">
    <property type="protein sequence ID" value="RQY87755.1"/>
    <property type="molecule type" value="Genomic_DNA"/>
</dbReference>
<keyword evidence="5" id="KW-1185">Reference proteome</keyword>
<dbReference type="AlphaFoldDB" id="A0A119SAL9"/>
<evidence type="ECO:0008006" key="7">
    <source>
        <dbReference type="Google" id="ProtNLM"/>
    </source>
</evidence>
<name>A0A119SAL9_9BURK</name>
<dbReference type="KEGG" id="bstg:WT74_17320"/>
<evidence type="ECO:0000313" key="1">
    <source>
        <dbReference type="EMBL" id="KAB0636444.1"/>
    </source>
</evidence>
<dbReference type="InterPro" id="IPR016195">
    <property type="entry name" value="Pol/histidinol_Pase-like"/>
</dbReference>
<gene>
    <name evidence="3" type="ORF">DF017_23970</name>
    <name evidence="1" type="ORF">F7R25_19725</name>
    <name evidence="2" type="ORF">WT44_30845</name>
</gene>
<dbReference type="Proteomes" id="UP000473470">
    <property type="component" value="Unassembled WGS sequence"/>
</dbReference>
<reference evidence="2 4" key="1">
    <citation type="submission" date="2015-11" db="EMBL/GenBank/DDBJ databases">
        <title>Expanding the genomic diversity of Burkholderia species for the development of highly accurate diagnostics.</title>
        <authorList>
            <person name="Sahl J."/>
            <person name="Keim P."/>
            <person name="Wagner D."/>
        </authorList>
    </citation>
    <scope>NUCLEOTIDE SEQUENCE [LARGE SCALE GENOMIC DNA]</scope>
    <source>
        <strain evidence="2 4">MSMB1960WGS</strain>
    </source>
</reference>
<dbReference type="Proteomes" id="UP000068603">
    <property type="component" value="Unassembled WGS sequence"/>
</dbReference>
<evidence type="ECO:0000313" key="2">
    <source>
        <dbReference type="EMBL" id="KWA52753.1"/>
    </source>
</evidence>
<dbReference type="EMBL" id="VZOK01000028">
    <property type="protein sequence ID" value="KAB0636444.1"/>
    <property type="molecule type" value="Genomic_DNA"/>
</dbReference>
<organism evidence="2">
    <name type="scientific">Burkholderia stagnalis</name>
    <dbReference type="NCBI Taxonomy" id="1503054"/>
    <lineage>
        <taxon>Bacteria</taxon>
        <taxon>Pseudomonadati</taxon>
        <taxon>Pseudomonadota</taxon>
        <taxon>Betaproteobacteria</taxon>
        <taxon>Burkholderiales</taxon>
        <taxon>Burkholderiaceae</taxon>
        <taxon>Burkholderia</taxon>
        <taxon>Burkholderia cepacia complex</taxon>
    </lineage>
</organism>
<dbReference type="SUPFAM" id="SSF89550">
    <property type="entry name" value="PHP domain-like"/>
    <property type="match status" value="1"/>
</dbReference>
<evidence type="ECO:0000313" key="4">
    <source>
        <dbReference type="Proteomes" id="UP000068603"/>
    </source>
</evidence>
<dbReference type="Gene3D" id="3.20.20.140">
    <property type="entry name" value="Metal-dependent hydrolases"/>
    <property type="match status" value="1"/>
</dbReference>
<proteinExistence type="predicted"/>
<dbReference type="EMBL" id="LPHB01000092">
    <property type="protein sequence ID" value="KWA52753.1"/>
    <property type="molecule type" value="Genomic_DNA"/>
</dbReference>
<dbReference type="GeneID" id="93057724"/>
<protein>
    <recommendedName>
        <fullName evidence="7">PHP domain-containing protein</fullName>
    </recommendedName>
</protein>
<evidence type="ECO:0000313" key="3">
    <source>
        <dbReference type="EMBL" id="RQY87755.1"/>
    </source>
</evidence>
<dbReference type="STRING" id="1503054.WT74_17320"/>
<sequence length="250" mass="27390">MKLDTHVHLLISKTARPDWDEIRFTLDAARRNGLDALCICEHLDAVHYPDLLEGVFDANRVGGERLAPGVLRLESGLLLSSGAEVSLRGGGDAGVHAPPDVLRRLERQKGFYSLPELLDVLKAGGGETAVVAHHVYFGRKWIDELPVVGKQLSAIELPAKDLASREKYELLAARLELPLVGGGDGHTWLQIGACHTEIDEAEWPDASVFSIARLKGALKRYRAEPVAVAGADRLVRMSRIYRQRLEQAAA</sequence>
<evidence type="ECO:0000313" key="6">
    <source>
        <dbReference type="Proteomes" id="UP000473470"/>
    </source>
</evidence>
<reference evidence="1 6" key="3">
    <citation type="submission" date="2019-09" db="EMBL/GenBank/DDBJ databases">
        <title>Draft genome sequences of 48 bacterial type strains from the CCUG.</title>
        <authorList>
            <person name="Tunovic T."/>
            <person name="Pineiro-Iglesias B."/>
            <person name="Unosson C."/>
            <person name="Inganas E."/>
            <person name="Ohlen M."/>
            <person name="Cardew S."/>
            <person name="Jensie-Markopoulos S."/>
            <person name="Salva-Serra F."/>
            <person name="Jaen-Luchoro D."/>
            <person name="Karlsson R."/>
            <person name="Svensson-Stadler L."/>
            <person name="Chun J."/>
            <person name="Moore E."/>
        </authorList>
    </citation>
    <scope>NUCLEOTIDE SEQUENCE [LARGE SCALE GENOMIC DNA]</scope>
    <source>
        <strain evidence="1 6">CCUG 65686</strain>
    </source>
</reference>
<reference evidence="3 5" key="2">
    <citation type="submission" date="2018-08" db="EMBL/GenBank/DDBJ databases">
        <title>Comparative analysis of Burkholderia isolates from Puerto Rico.</title>
        <authorList>
            <person name="Hall C."/>
            <person name="Sahl J."/>
            <person name="Wagner D."/>
        </authorList>
    </citation>
    <scope>NUCLEOTIDE SEQUENCE [LARGE SCALE GENOMIC DNA]</scope>
    <source>
        <strain evidence="3 5">Bp8966</strain>
    </source>
</reference>
<evidence type="ECO:0000313" key="5">
    <source>
        <dbReference type="Proteomes" id="UP000281098"/>
    </source>
</evidence>
<dbReference type="RefSeq" id="WP_059558875.1">
    <property type="nucleotide sequence ID" value="NZ_CABVPM010000024.1"/>
</dbReference>
<comment type="caution">
    <text evidence="2">The sequence shown here is derived from an EMBL/GenBank/DDBJ whole genome shotgun (WGS) entry which is preliminary data.</text>
</comment>
<dbReference type="Proteomes" id="UP000281098">
    <property type="component" value="Unassembled WGS sequence"/>
</dbReference>
<accession>A0A119SAL9</accession>